<sequence>MTAQDGGMTTQTSSFAQPRIPIFRAGTHVASDGRRVTITVADLQEIADTYDPTVQRAPHVIGHPELDDPAWGWAKSLTVDGEYLVVESEQIEVNFAQMVNEGRFPNRSASFYLPDTPGNPKPGKKYIKHIGWLGAAPPAVTGLPAVKFSADSKALSFSFPADFAGNPKEPSEMDKTAEEQQRQKEADLAAREAKLKQDEERVAQGQQALEKQAKEAARSQAVQFAQALAKDGKLLPAEVEPVVELLLVQPNDSAPLSFSQAGTQVSKPASTLLRDLLKALPSRIDYREKSPDNAGSTAAISFAAPAGVHVDTTRTDLHARATQFQAKNPSVSWLDAVKAVGG</sequence>
<evidence type="ECO:0008006" key="4">
    <source>
        <dbReference type="Google" id="ProtNLM"/>
    </source>
</evidence>
<evidence type="ECO:0000313" key="3">
    <source>
        <dbReference type="Proteomes" id="UP000092950"/>
    </source>
</evidence>
<name>A0ABM6DF90_9BORD</name>
<reference evidence="2 3" key="1">
    <citation type="submission" date="2016-07" db="EMBL/GenBank/DDBJ databases">
        <title>Complete genome sequences of Bordetella pseudohinzii.</title>
        <authorList>
            <person name="Spilker T."/>
            <person name="Darrah R."/>
            <person name="LiPuma J.J."/>
        </authorList>
    </citation>
    <scope>NUCLEOTIDE SEQUENCE [LARGE SCALE GENOMIC DNA]</scope>
    <source>
        <strain evidence="2 3">HI4681</strain>
    </source>
</reference>
<evidence type="ECO:0000313" key="2">
    <source>
        <dbReference type="EMBL" id="ANY15908.1"/>
    </source>
</evidence>
<dbReference type="Proteomes" id="UP000092950">
    <property type="component" value="Chromosome"/>
</dbReference>
<dbReference type="EMBL" id="CP016440">
    <property type="protein sequence ID" value="ANY15908.1"/>
    <property type="molecule type" value="Genomic_DNA"/>
</dbReference>
<protein>
    <recommendedName>
        <fullName evidence="4">Mu-like prophage I protein</fullName>
    </recommendedName>
</protein>
<evidence type="ECO:0000256" key="1">
    <source>
        <dbReference type="SAM" id="MobiDB-lite"/>
    </source>
</evidence>
<keyword evidence="3" id="KW-1185">Reference proteome</keyword>
<dbReference type="CDD" id="cd22249">
    <property type="entry name" value="UDM1_RNF168_RNF169-like"/>
    <property type="match status" value="1"/>
</dbReference>
<feature type="region of interest" description="Disordered" evidence="1">
    <location>
        <begin position="191"/>
        <end position="211"/>
    </location>
</feature>
<accession>A0ABM6DF90</accession>
<feature type="compositionally biased region" description="Basic and acidic residues" evidence="1">
    <location>
        <begin position="191"/>
        <end position="202"/>
    </location>
</feature>
<gene>
    <name evidence="2" type="ORF">BBN53_08370</name>
</gene>
<proteinExistence type="predicted"/>
<organism evidence="2 3">
    <name type="scientific">Bordetella pseudohinzii</name>
    <dbReference type="NCBI Taxonomy" id="1331258"/>
    <lineage>
        <taxon>Bacteria</taxon>
        <taxon>Pseudomonadati</taxon>
        <taxon>Pseudomonadota</taxon>
        <taxon>Betaproteobacteria</taxon>
        <taxon>Burkholderiales</taxon>
        <taxon>Alcaligenaceae</taxon>
        <taxon>Bordetella</taxon>
    </lineage>
</organism>